<dbReference type="GO" id="GO:0008168">
    <property type="term" value="F:methyltransferase activity"/>
    <property type="evidence" value="ECO:0007669"/>
    <property type="project" value="UniProtKB-KW"/>
</dbReference>
<dbReference type="GO" id="GO:0005634">
    <property type="term" value="C:nucleus"/>
    <property type="evidence" value="ECO:0007669"/>
    <property type="project" value="UniProtKB-SubCell"/>
</dbReference>
<dbReference type="Gene3D" id="2.170.270.10">
    <property type="entry name" value="SET domain"/>
    <property type="match status" value="1"/>
</dbReference>
<dbReference type="InterPro" id="IPR044407">
    <property type="entry name" value="PRDM13_PR/SET"/>
</dbReference>
<dbReference type="PROSITE" id="PS50157">
    <property type="entry name" value="ZINC_FINGER_C2H2_2"/>
    <property type="match status" value="3"/>
</dbReference>
<keyword evidence="11" id="KW-0804">Transcription</keyword>
<dbReference type="InterPro" id="IPR046341">
    <property type="entry name" value="SET_dom_sf"/>
</dbReference>
<evidence type="ECO:0000256" key="10">
    <source>
        <dbReference type="ARBA" id="ARBA00023125"/>
    </source>
</evidence>
<dbReference type="SUPFAM" id="SSF57667">
    <property type="entry name" value="beta-beta-alpha zinc fingers"/>
    <property type="match status" value="2"/>
</dbReference>
<evidence type="ECO:0000256" key="1">
    <source>
        <dbReference type="ARBA" id="ARBA00004123"/>
    </source>
</evidence>
<evidence type="ECO:0000256" key="12">
    <source>
        <dbReference type="ARBA" id="ARBA00023242"/>
    </source>
</evidence>
<dbReference type="PROSITE" id="PS00028">
    <property type="entry name" value="ZINC_FINGER_C2H2_1"/>
    <property type="match status" value="3"/>
</dbReference>
<dbReference type="OrthoDB" id="9998363at2759"/>
<feature type="compositionally biased region" description="Basic and acidic residues" evidence="16">
    <location>
        <begin position="351"/>
        <end position="371"/>
    </location>
</feature>
<name>A0A1V4JM23_PATFA</name>
<feature type="domain" description="C2H2-type" evidence="17">
    <location>
        <begin position="263"/>
        <end position="290"/>
    </location>
</feature>
<dbReference type="Gene3D" id="3.30.160.60">
    <property type="entry name" value="Classic Zinc Finger"/>
    <property type="match status" value="3"/>
</dbReference>
<dbReference type="PROSITE" id="PS50280">
    <property type="entry name" value="SET"/>
    <property type="match status" value="1"/>
</dbReference>
<evidence type="ECO:0000256" key="4">
    <source>
        <dbReference type="ARBA" id="ARBA00022691"/>
    </source>
</evidence>
<accession>A0A1V4JM23</accession>
<dbReference type="InterPro" id="IPR050331">
    <property type="entry name" value="Zinc_finger"/>
</dbReference>
<dbReference type="FunFam" id="3.30.160.60:FF:000616">
    <property type="entry name" value="PR domain zinc finger protein 13"/>
    <property type="match status" value="1"/>
</dbReference>
<dbReference type="Proteomes" id="UP000190648">
    <property type="component" value="Unassembled WGS sequence"/>
</dbReference>
<reference evidence="19 20" key="1">
    <citation type="submission" date="2016-02" db="EMBL/GenBank/DDBJ databases">
        <title>Band-tailed pigeon sequencing and assembly.</title>
        <authorList>
            <person name="Soares A.E."/>
            <person name="Novak B.J."/>
            <person name="Rice E.S."/>
            <person name="O'Connell B."/>
            <person name="Chang D."/>
            <person name="Weber S."/>
            <person name="Shapiro B."/>
        </authorList>
    </citation>
    <scope>NUCLEOTIDE SEQUENCE [LARGE SCALE GENOMIC DNA]</scope>
    <source>
        <strain evidence="19">BTP2013</strain>
        <tissue evidence="19">Blood</tissue>
    </source>
</reference>
<feature type="domain" description="C2H2-type" evidence="17">
    <location>
        <begin position="320"/>
        <end position="348"/>
    </location>
</feature>
<dbReference type="InterPro" id="IPR013087">
    <property type="entry name" value="Znf_C2H2_type"/>
</dbReference>
<comment type="caution">
    <text evidence="19">The sequence shown here is derived from an EMBL/GenBank/DDBJ whole genome shotgun (WGS) entry which is preliminary data.</text>
</comment>
<keyword evidence="12" id="KW-0539">Nucleus</keyword>
<dbReference type="InterPro" id="IPR036236">
    <property type="entry name" value="Znf_C2H2_sf"/>
</dbReference>
<dbReference type="FunFam" id="3.30.160.60:FF:000743">
    <property type="entry name" value="PR domain zinc finger protein 13"/>
    <property type="match status" value="1"/>
</dbReference>
<keyword evidence="10" id="KW-0238">DNA-binding</keyword>
<dbReference type="Pfam" id="PF21549">
    <property type="entry name" value="PRDM2_PR"/>
    <property type="match status" value="1"/>
</dbReference>
<evidence type="ECO:0000256" key="11">
    <source>
        <dbReference type="ARBA" id="ARBA00023163"/>
    </source>
</evidence>
<dbReference type="SUPFAM" id="SSF82199">
    <property type="entry name" value="SET domain"/>
    <property type="match status" value="1"/>
</dbReference>
<gene>
    <name evidence="19" type="primary">PRDM13</name>
    <name evidence="19" type="ORF">AV530_005641</name>
</gene>
<evidence type="ECO:0000256" key="16">
    <source>
        <dbReference type="SAM" id="MobiDB-lite"/>
    </source>
</evidence>
<evidence type="ECO:0000256" key="9">
    <source>
        <dbReference type="ARBA" id="ARBA00023015"/>
    </source>
</evidence>
<proteinExistence type="predicted"/>
<dbReference type="SMART" id="SM00355">
    <property type="entry name" value="ZnF_C2H2"/>
    <property type="match status" value="3"/>
</dbReference>
<dbReference type="STRING" id="372326.A0A1V4JM23"/>
<dbReference type="InterPro" id="IPR001214">
    <property type="entry name" value="SET_dom"/>
</dbReference>
<dbReference type="Pfam" id="PF00096">
    <property type="entry name" value="zf-C2H2"/>
    <property type="match status" value="3"/>
</dbReference>
<evidence type="ECO:0000256" key="2">
    <source>
        <dbReference type="ARBA" id="ARBA00022603"/>
    </source>
</evidence>
<evidence type="ECO:0000256" key="7">
    <source>
        <dbReference type="ARBA" id="ARBA00022771"/>
    </source>
</evidence>
<feature type="region of interest" description="Disordered" evidence="16">
    <location>
        <begin position="337"/>
        <end position="395"/>
    </location>
</feature>
<evidence type="ECO:0000259" key="17">
    <source>
        <dbReference type="PROSITE" id="PS50157"/>
    </source>
</evidence>
<evidence type="ECO:0000256" key="14">
    <source>
        <dbReference type="ARBA" id="ARBA00079748"/>
    </source>
</evidence>
<dbReference type="CDD" id="cd19197">
    <property type="entry name" value="PR-SET_PRDM13"/>
    <property type="match status" value="1"/>
</dbReference>
<dbReference type="GO" id="GO:0008270">
    <property type="term" value="F:zinc ion binding"/>
    <property type="evidence" value="ECO:0007669"/>
    <property type="project" value="UniProtKB-KW"/>
</dbReference>
<dbReference type="EMBL" id="LSYS01006902">
    <property type="protein sequence ID" value="OPJ73248.1"/>
    <property type="molecule type" value="Genomic_DNA"/>
</dbReference>
<evidence type="ECO:0000256" key="5">
    <source>
        <dbReference type="ARBA" id="ARBA00022723"/>
    </source>
</evidence>
<evidence type="ECO:0000256" key="6">
    <source>
        <dbReference type="ARBA" id="ARBA00022737"/>
    </source>
</evidence>
<feature type="domain" description="C2H2-type" evidence="17">
    <location>
        <begin position="291"/>
        <end position="318"/>
    </location>
</feature>
<dbReference type="PANTHER" id="PTHR16515:SF49">
    <property type="entry name" value="GASTRULA ZINC FINGER PROTEIN XLCGF49.1-LIKE-RELATED"/>
    <property type="match status" value="1"/>
</dbReference>
<dbReference type="GO" id="GO:0032259">
    <property type="term" value="P:methylation"/>
    <property type="evidence" value="ECO:0007669"/>
    <property type="project" value="UniProtKB-KW"/>
</dbReference>
<evidence type="ECO:0000256" key="8">
    <source>
        <dbReference type="ARBA" id="ARBA00022833"/>
    </source>
</evidence>
<dbReference type="AlphaFoldDB" id="A0A1V4JM23"/>
<keyword evidence="20" id="KW-1185">Reference proteome</keyword>
<keyword evidence="8" id="KW-0862">Zinc</keyword>
<evidence type="ECO:0000313" key="20">
    <source>
        <dbReference type="Proteomes" id="UP000190648"/>
    </source>
</evidence>
<comment type="subcellular location">
    <subcellularLocation>
        <location evidence="1">Nucleus</location>
    </subcellularLocation>
</comment>
<keyword evidence="9" id="KW-0805">Transcription regulation</keyword>
<keyword evidence="3" id="KW-0808">Transferase</keyword>
<evidence type="ECO:0000259" key="18">
    <source>
        <dbReference type="PROSITE" id="PS50280"/>
    </source>
</evidence>
<organism evidence="19 20">
    <name type="scientific">Patagioenas fasciata monilis</name>
    <dbReference type="NCBI Taxonomy" id="372326"/>
    <lineage>
        <taxon>Eukaryota</taxon>
        <taxon>Metazoa</taxon>
        <taxon>Chordata</taxon>
        <taxon>Craniata</taxon>
        <taxon>Vertebrata</taxon>
        <taxon>Euteleostomi</taxon>
        <taxon>Archelosauria</taxon>
        <taxon>Archosauria</taxon>
        <taxon>Dinosauria</taxon>
        <taxon>Saurischia</taxon>
        <taxon>Theropoda</taxon>
        <taxon>Coelurosauria</taxon>
        <taxon>Aves</taxon>
        <taxon>Neognathae</taxon>
        <taxon>Neoaves</taxon>
        <taxon>Columbimorphae</taxon>
        <taxon>Columbiformes</taxon>
        <taxon>Columbidae</taxon>
        <taxon>Patagioenas</taxon>
    </lineage>
</organism>
<evidence type="ECO:0000313" key="19">
    <source>
        <dbReference type="EMBL" id="OPJ73248.1"/>
    </source>
</evidence>
<dbReference type="GO" id="GO:0010468">
    <property type="term" value="P:regulation of gene expression"/>
    <property type="evidence" value="ECO:0007669"/>
    <property type="project" value="TreeGrafter"/>
</dbReference>
<evidence type="ECO:0000256" key="15">
    <source>
        <dbReference type="PROSITE-ProRule" id="PRU00042"/>
    </source>
</evidence>
<dbReference type="FunFam" id="2.170.270.10:FF:000027">
    <property type="entry name" value="PR domain zinc finger protein 13"/>
    <property type="match status" value="1"/>
</dbReference>
<dbReference type="PANTHER" id="PTHR16515">
    <property type="entry name" value="PR DOMAIN ZINC FINGER PROTEIN"/>
    <property type="match status" value="1"/>
</dbReference>
<dbReference type="GO" id="GO:0003677">
    <property type="term" value="F:DNA binding"/>
    <property type="evidence" value="ECO:0007669"/>
    <property type="project" value="UniProtKB-KW"/>
</dbReference>
<evidence type="ECO:0000256" key="13">
    <source>
        <dbReference type="ARBA" id="ARBA00073654"/>
    </source>
</evidence>
<keyword evidence="5" id="KW-0479">Metal-binding</keyword>
<protein>
    <recommendedName>
        <fullName evidence="13">PR domain zinc finger protein 13</fullName>
    </recommendedName>
    <alternativeName>
        <fullName evidence="14">PR domain-containing protein 13</fullName>
    </alternativeName>
</protein>
<keyword evidence="7 15" id="KW-0863">Zinc-finger</keyword>
<feature type="domain" description="SET" evidence="18">
    <location>
        <begin position="1"/>
        <end position="111"/>
    </location>
</feature>
<evidence type="ECO:0000256" key="3">
    <source>
        <dbReference type="ARBA" id="ARBA00022679"/>
    </source>
</evidence>
<sequence>MQSSRAPAISVSAESCIPAGLRLGPVPGIFKLGKYLSDRREPGPKKKVRMVRGELVDETGSSALEWIGLIRAARNSQEQTLEAVADLPGGQIFYRALRDVQPGEELTVWYSNPLAQWFDIPVERGLPAAALPPARYPPLPGGALERFALPPFEGLKAYAGECGLPVMPLTVYNGELLYSAAPYYPLKLHLGGLLKYPESVSYFGGPAAGLHAAELGSLASIDREIAMHTQQLSELAAEKGRGRLEALPAGATGAAGGKPKTGHLCLYCGKLYSRKYGLKIHMRTHTGYKPLKCKVCLRPFGDPSNLNKHIRLHAEGNTPYRCEYCGKVLVRRRDLERHVKSRHPGQSLGKAVEDKSDSGYAHPEQEQKTDNESDVDVCFTDDQSDPESGSRNREQ</sequence>
<keyword evidence="4" id="KW-0949">S-adenosyl-L-methionine</keyword>
<keyword evidence="6" id="KW-0677">Repeat</keyword>
<keyword evidence="2" id="KW-0489">Methyltransferase</keyword>